<dbReference type="AlphaFoldDB" id="I2GXQ4"/>
<dbReference type="Proteomes" id="UP000002866">
    <property type="component" value="Chromosome 2"/>
</dbReference>
<evidence type="ECO:0000313" key="1">
    <source>
        <dbReference type="EMBL" id="CCH58906.1"/>
    </source>
</evidence>
<evidence type="ECO:0000313" key="2">
    <source>
        <dbReference type="Proteomes" id="UP000002866"/>
    </source>
</evidence>
<dbReference type="KEGG" id="tbl:TBLA_0B00630"/>
<dbReference type="InParanoid" id="I2GXQ4"/>
<name>I2GXQ4_HENB6</name>
<dbReference type="OMA" id="WSENAEQ"/>
<dbReference type="OrthoDB" id="5328412at2759"/>
<protein>
    <submittedName>
        <fullName evidence="1">Uncharacterized protein</fullName>
    </submittedName>
</protein>
<dbReference type="eggNOG" id="ENOG502S3IE">
    <property type="taxonomic scope" value="Eukaryota"/>
</dbReference>
<sequence length="516" mass="59626">MKKKYRNSKQSPLANTPVSQQDLFIKATEYEEQAERWFLSDIKKTLRNYLLAYEFYEKALQSNCSPSIECTYNILYNQTRLLLQIHNDYIATANGTINVLQYINMKDMPDISILIQHTLPELITKFESIHSTFPQLVGWDLEFNLIVCYLQLIESSNKDILPITDKFIQLFHHSIKFQLDELHELENILQDHESSSSTSLQRDTIDNNDPLKYDGSGIRTNPQNNTDIDQTSSELMEVSDQITYQTLTDTIVYGYKYISTIMELLIESRLDDSHELTIIQYNYLQDLINMFQLQLNDIVLTTSNQLSQTQLQEIIINRLPLEGLNLIATDNIDALQDFSNDNFQINDLSTLSPQQFVDLLMNKIDVINFAISCSEDNQSFELQWNLCNIMNNLLNSSKSHLTALKDAISKSPLLADKLSNVVFQLCTIYLNTSENEIRRRNLKQRQLNETKNDDTTTIIKTITILNKNARTLLTNSIAIAQRSCGLQEYILDKLKRNHIYLECRNALSQLEQSPAN</sequence>
<dbReference type="EMBL" id="HE806317">
    <property type="protein sequence ID" value="CCH58906.1"/>
    <property type="molecule type" value="Genomic_DNA"/>
</dbReference>
<accession>I2GXQ4</accession>
<organism evidence="1 2">
    <name type="scientific">Henningerozyma blattae (strain ATCC 34711 / CBS 6284 / DSM 70876 / NBRC 10599 / NRRL Y-10934 / UCD 77-7)</name>
    <name type="common">Yeast</name>
    <name type="synonym">Tetrapisispora blattae</name>
    <dbReference type="NCBI Taxonomy" id="1071380"/>
    <lineage>
        <taxon>Eukaryota</taxon>
        <taxon>Fungi</taxon>
        <taxon>Dikarya</taxon>
        <taxon>Ascomycota</taxon>
        <taxon>Saccharomycotina</taxon>
        <taxon>Saccharomycetes</taxon>
        <taxon>Saccharomycetales</taxon>
        <taxon>Saccharomycetaceae</taxon>
        <taxon>Henningerozyma</taxon>
    </lineage>
</organism>
<proteinExistence type="predicted"/>
<keyword evidence="2" id="KW-1185">Reference proteome</keyword>
<reference evidence="1 2" key="1">
    <citation type="journal article" date="2011" name="Proc. Natl. Acad. Sci. U.S.A.">
        <title>Evolutionary erosion of yeast sex chromosomes by mating-type switching accidents.</title>
        <authorList>
            <person name="Gordon J.L."/>
            <person name="Armisen D."/>
            <person name="Proux-Wera E."/>
            <person name="Oheigeartaigh S.S."/>
            <person name="Byrne K.P."/>
            <person name="Wolfe K.H."/>
        </authorList>
    </citation>
    <scope>NUCLEOTIDE SEQUENCE [LARGE SCALE GENOMIC DNA]</scope>
    <source>
        <strain evidence="2">ATCC 34711 / CBS 6284 / DSM 70876 / NBRC 10599 / NRRL Y-10934 / UCD 77-7</strain>
    </source>
</reference>
<dbReference type="HOGENOM" id="CLU_039198_0_0_1"/>
<dbReference type="FunCoup" id="I2GXQ4">
    <property type="interactions" value="34"/>
</dbReference>
<gene>
    <name evidence="1" type="primary">TBLA0B00630</name>
    <name evidence="1" type="ORF">TBLA_0B00630</name>
</gene>
<dbReference type="GeneID" id="14494054"/>
<dbReference type="RefSeq" id="XP_004178425.1">
    <property type="nucleotide sequence ID" value="XM_004178377.1"/>
</dbReference>